<dbReference type="InterPro" id="IPR044202">
    <property type="entry name" value="LETM1/MDM38-like"/>
</dbReference>
<feature type="domain" description="Letm1 RBD" evidence="8">
    <location>
        <begin position="364"/>
        <end position="533"/>
    </location>
</feature>
<dbReference type="GeneID" id="108675672"/>
<gene>
    <name evidence="10" type="primary">LOC108675672</name>
</gene>
<dbReference type="KEGG" id="hazt:108675672"/>
<comment type="subcellular location">
    <subcellularLocation>
        <location evidence="1">Mitochondrion inner membrane</location>
        <topology evidence="1">Single-pass membrane protein</topology>
    </subcellularLocation>
</comment>
<evidence type="ECO:0000256" key="6">
    <source>
        <dbReference type="ARBA" id="ARBA00023136"/>
    </source>
</evidence>
<name>A0A8B7NZD2_HYAAZ</name>
<dbReference type="Proteomes" id="UP000694843">
    <property type="component" value="Unplaced"/>
</dbReference>
<reference evidence="10" key="1">
    <citation type="submission" date="2025-08" db="UniProtKB">
        <authorList>
            <consortium name="RefSeq"/>
        </authorList>
    </citation>
    <scope>IDENTIFICATION</scope>
    <source>
        <tissue evidence="10">Whole organism</tissue>
    </source>
</reference>
<protein>
    <submittedName>
        <fullName evidence="10">Uncharacterized protein LOC108675672</fullName>
    </submittedName>
</protein>
<evidence type="ECO:0000256" key="2">
    <source>
        <dbReference type="ARBA" id="ARBA00022692"/>
    </source>
</evidence>
<dbReference type="PANTHER" id="PTHR14009:SF13">
    <property type="entry name" value="LETM1 DOMAIN-CONTAINING PROTEIN 1"/>
    <property type="match status" value="1"/>
</dbReference>
<keyword evidence="6" id="KW-0472">Membrane</keyword>
<evidence type="ECO:0000256" key="3">
    <source>
        <dbReference type="ARBA" id="ARBA00022792"/>
    </source>
</evidence>
<dbReference type="GO" id="GO:0043022">
    <property type="term" value="F:ribosome binding"/>
    <property type="evidence" value="ECO:0007669"/>
    <property type="project" value="InterPro"/>
</dbReference>
<dbReference type="Pfam" id="PF07766">
    <property type="entry name" value="LETM1_RBD"/>
    <property type="match status" value="2"/>
</dbReference>
<evidence type="ECO:0000256" key="5">
    <source>
        <dbReference type="ARBA" id="ARBA00023128"/>
    </source>
</evidence>
<accession>A0A8B7NZD2</accession>
<keyword evidence="5" id="KW-0496">Mitochondrion</keyword>
<proteinExistence type="predicted"/>
<keyword evidence="9" id="KW-1185">Reference proteome</keyword>
<dbReference type="AlphaFoldDB" id="A0A8B7NZD2"/>
<evidence type="ECO:0000256" key="4">
    <source>
        <dbReference type="ARBA" id="ARBA00022989"/>
    </source>
</evidence>
<keyword evidence="4" id="KW-1133">Transmembrane helix</keyword>
<organism evidence="9 10">
    <name type="scientific">Hyalella azteca</name>
    <name type="common">Amphipod</name>
    <dbReference type="NCBI Taxonomy" id="294128"/>
    <lineage>
        <taxon>Eukaryota</taxon>
        <taxon>Metazoa</taxon>
        <taxon>Ecdysozoa</taxon>
        <taxon>Arthropoda</taxon>
        <taxon>Crustacea</taxon>
        <taxon>Multicrustacea</taxon>
        <taxon>Malacostraca</taxon>
        <taxon>Eumalacostraca</taxon>
        <taxon>Peracarida</taxon>
        <taxon>Amphipoda</taxon>
        <taxon>Senticaudata</taxon>
        <taxon>Talitrida</taxon>
        <taxon>Talitroidea</taxon>
        <taxon>Hyalellidae</taxon>
        <taxon>Hyalella</taxon>
    </lineage>
</organism>
<evidence type="ECO:0000256" key="7">
    <source>
        <dbReference type="SAM" id="MobiDB-lite"/>
    </source>
</evidence>
<feature type="compositionally biased region" description="Polar residues" evidence="7">
    <location>
        <begin position="271"/>
        <end position="281"/>
    </location>
</feature>
<dbReference type="GO" id="GO:0005743">
    <property type="term" value="C:mitochondrial inner membrane"/>
    <property type="evidence" value="ECO:0007669"/>
    <property type="project" value="UniProtKB-SubCell"/>
</dbReference>
<evidence type="ECO:0000256" key="1">
    <source>
        <dbReference type="ARBA" id="ARBA00004434"/>
    </source>
</evidence>
<feature type="domain" description="Letm1 RBD" evidence="8">
    <location>
        <begin position="584"/>
        <end position="638"/>
    </location>
</feature>
<evidence type="ECO:0000259" key="8">
    <source>
        <dbReference type="Pfam" id="PF07766"/>
    </source>
</evidence>
<dbReference type="InterPro" id="IPR033122">
    <property type="entry name" value="LETM1-like_RBD"/>
</dbReference>
<dbReference type="RefSeq" id="XP_018019189.1">
    <property type="nucleotide sequence ID" value="XM_018163700.2"/>
</dbReference>
<keyword evidence="3" id="KW-0999">Mitochondrion inner membrane</keyword>
<dbReference type="PANTHER" id="PTHR14009">
    <property type="entry name" value="LEUCINE ZIPPER-EF-HAND CONTAINING TRANSMEMBRANE PROTEIN"/>
    <property type="match status" value="1"/>
</dbReference>
<evidence type="ECO:0000313" key="10">
    <source>
        <dbReference type="RefSeq" id="XP_018019189.1"/>
    </source>
</evidence>
<evidence type="ECO:0000313" key="9">
    <source>
        <dbReference type="Proteomes" id="UP000694843"/>
    </source>
</evidence>
<sequence>MHLTLNHKLVMVYWSSIAFRARSRLSRHGFTASYPLRRCKLSSQKAISSRKLSSCCSSKTLACATPLGSCVGINARTKANYSIGTPNNGRAVTRREPYSCQLMLPLEYCNFRIQSSRFSSLRNFGSTKICSSESGFESSLPKLPIYSCSRPCVASTTSSIMLKNSRHHSCINSILYSPLTYIPLTFQQTRFSIKSNDYFPHDHATKDAPTQHQGANVTKDSIIEGIAPCEPNRKENTGCTPAPIRVPESAEVTRRGDNNETCASEVPVDHNTGTPRPSAGSSELVPTVSPLSQEPRPKGVLGYVISRYSWYVERLQKSLENEMPRTFRMFRIFSVGLKSFIKDFTGYVRVLVTLSFPSGRLEGLSRQQLELYHFMPHDMVKVFPVLLISAVPFGQNLALPLGYFFPRQLLCRHFWDLQQSHDFAMRDLRRRVQHARPVFRCLQASVEGVEPLGQRVRMQSVCHLLGSGRHPRQEQVLQLQQLFSDAPYSLRKMKHHHSRSLLKLHGLSAALNRKRLRDHARWLLCHDRALAHEAGALVPVSAPPALGDCPVPPFLEGSPASTLADDSSAGHTVWGPSREATRNLASLHVSDLKTSLLIRGISPIGLDSSAMAELLSRWLSVSLLLTEADSSLVLHLPVLLFYNHPTNMALVAP</sequence>
<dbReference type="GO" id="GO:0030003">
    <property type="term" value="P:intracellular monoatomic cation homeostasis"/>
    <property type="evidence" value="ECO:0007669"/>
    <property type="project" value="TreeGrafter"/>
</dbReference>
<feature type="region of interest" description="Disordered" evidence="7">
    <location>
        <begin position="260"/>
        <end position="293"/>
    </location>
</feature>
<dbReference type="OrthoDB" id="73691at2759"/>
<keyword evidence="2" id="KW-0812">Transmembrane</keyword>